<dbReference type="Pfam" id="PF00004">
    <property type="entry name" value="AAA"/>
    <property type="match status" value="1"/>
</dbReference>
<dbReference type="GO" id="GO:0005524">
    <property type="term" value="F:ATP binding"/>
    <property type="evidence" value="ECO:0007669"/>
    <property type="project" value="UniProtKB-KW"/>
</dbReference>
<dbReference type="InterPro" id="IPR050773">
    <property type="entry name" value="CbxX/CfxQ_RuBisCO_ESX"/>
</dbReference>
<dbReference type="Gene3D" id="3.40.50.300">
    <property type="entry name" value="P-loop containing nucleotide triphosphate hydrolases"/>
    <property type="match status" value="1"/>
</dbReference>
<evidence type="ECO:0000259" key="4">
    <source>
        <dbReference type="SMART" id="SM00382"/>
    </source>
</evidence>
<dbReference type="EMBL" id="MN740118">
    <property type="protein sequence ID" value="QHT88515.1"/>
    <property type="molecule type" value="Genomic_DNA"/>
</dbReference>
<evidence type="ECO:0000313" key="5">
    <source>
        <dbReference type="EMBL" id="QHT88515.1"/>
    </source>
</evidence>
<accession>A0A6C0I7X5</accession>
<dbReference type="PANTHER" id="PTHR43392:SF2">
    <property type="entry name" value="AAA-TYPE ATPASE FAMILY PROTEIN _ ANKYRIN REPEAT FAMILY PROTEIN"/>
    <property type="match status" value="1"/>
</dbReference>
<dbReference type="AlphaFoldDB" id="A0A6C0I7X5"/>
<protein>
    <recommendedName>
        <fullName evidence="4">AAA+ ATPase domain-containing protein</fullName>
    </recommendedName>
</protein>
<dbReference type="FunFam" id="3.40.50.300:FF:000216">
    <property type="entry name" value="Type VII secretion ATPase EccA"/>
    <property type="match status" value="1"/>
</dbReference>
<sequence>MNRKYRFKSSTDVNNYNKFLLDLDNKTKNDSLTNDSNKESPIKNCLDSINKVYDENNGFTSLTKLDILCNAIDPNEYSKDTSNNDTSNNKLELESNLKEYLKQIISKKFIKPNGQAKTVLKRPDIEPIIKHHVTIDTEINNIEDLLHLIEKYPDIKETKYNIDMKILHKIKEPLTNLNNMIGMKNLKENIVDQILFYIQNLHKPKIQLETNNNALIESTGDFMHTVIYGPPGTGKTEIAKIIGQIFAKIGVLNKGTFKKVTRSDLIAGFLGQTAIKTRDVVKECLGGVLFIDEAYALGSSDKRDSFSKECIDTLCEALSDHKDNLMVIIAGYETELNECFFNNNQGLNSRFTWRFKTDKYTAEDLYHIFMKKVKISGWELLSSDKDNKDNKDNLNINVKWFEKHKSSFKFYGRDIETLFAKVKIAHSRRVFCLDETFKRKITLRDLDKGYEIFLKNDTDSKRDETMRQVISSMYM</sequence>
<dbReference type="PANTHER" id="PTHR43392">
    <property type="entry name" value="AAA-TYPE ATPASE FAMILY PROTEIN / ANKYRIN REPEAT FAMILY PROTEIN"/>
    <property type="match status" value="1"/>
</dbReference>
<proteinExistence type="inferred from homology"/>
<feature type="domain" description="AAA+ ATPase" evidence="4">
    <location>
        <begin position="221"/>
        <end position="340"/>
    </location>
</feature>
<dbReference type="InterPro" id="IPR003593">
    <property type="entry name" value="AAA+_ATPase"/>
</dbReference>
<dbReference type="SMART" id="SM00382">
    <property type="entry name" value="AAA"/>
    <property type="match status" value="1"/>
</dbReference>
<evidence type="ECO:0000256" key="2">
    <source>
        <dbReference type="ARBA" id="ARBA00022741"/>
    </source>
</evidence>
<dbReference type="InterPro" id="IPR003959">
    <property type="entry name" value="ATPase_AAA_core"/>
</dbReference>
<keyword evidence="3" id="KW-0067">ATP-binding</keyword>
<evidence type="ECO:0000256" key="1">
    <source>
        <dbReference type="ARBA" id="ARBA00010378"/>
    </source>
</evidence>
<reference evidence="5" key="1">
    <citation type="journal article" date="2020" name="Nature">
        <title>Giant virus diversity and host interactions through global metagenomics.</title>
        <authorList>
            <person name="Schulz F."/>
            <person name="Roux S."/>
            <person name="Paez-Espino D."/>
            <person name="Jungbluth S."/>
            <person name="Walsh D.A."/>
            <person name="Denef V.J."/>
            <person name="McMahon K.D."/>
            <person name="Konstantinidis K.T."/>
            <person name="Eloe-Fadrosh E.A."/>
            <person name="Kyrpides N.C."/>
            <person name="Woyke T."/>
        </authorList>
    </citation>
    <scope>NUCLEOTIDE SEQUENCE</scope>
    <source>
        <strain evidence="5">GVMAG-M-3300023184-51</strain>
    </source>
</reference>
<comment type="similarity">
    <text evidence="1">Belongs to the CbxX/CfxQ family.</text>
</comment>
<organism evidence="5">
    <name type="scientific">viral metagenome</name>
    <dbReference type="NCBI Taxonomy" id="1070528"/>
    <lineage>
        <taxon>unclassified sequences</taxon>
        <taxon>metagenomes</taxon>
        <taxon>organismal metagenomes</taxon>
    </lineage>
</organism>
<evidence type="ECO:0000256" key="3">
    <source>
        <dbReference type="ARBA" id="ARBA00022840"/>
    </source>
</evidence>
<keyword evidence="2" id="KW-0547">Nucleotide-binding</keyword>
<name>A0A6C0I7X5_9ZZZZ</name>
<dbReference type="SUPFAM" id="SSF52540">
    <property type="entry name" value="P-loop containing nucleoside triphosphate hydrolases"/>
    <property type="match status" value="1"/>
</dbReference>
<dbReference type="InterPro" id="IPR027417">
    <property type="entry name" value="P-loop_NTPase"/>
</dbReference>
<dbReference type="GO" id="GO:0016887">
    <property type="term" value="F:ATP hydrolysis activity"/>
    <property type="evidence" value="ECO:0007669"/>
    <property type="project" value="InterPro"/>
</dbReference>